<gene>
    <name evidence="1" type="primary">yjlC</name>
    <name evidence="1" type="ORF">BpJC7_02220</name>
</gene>
<name>A0A5J4JCF9_9BACI</name>
<accession>A0A5J4JCF9</accession>
<protein>
    <recommendedName>
        <fullName evidence="3">DUF1641 domain-containing protein</fullName>
    </recommendedName>
</protein>
<dbReference type="AlphaFoldDB" id="A0A5J4JCF9"/>
<proteinExistence type="predicted"/>
<evidence type="ECO:0000313" key="2">
    <source>
        <dbReference type="Proteomes" id="UP000391919"/>
    </source>
</evidence>
<evidence type="ECO:0000313" key="1">
    <source>
        <dbReference type="EMBL" id="GER68919.1"/>
    </source>
</evidence>
<dbReference type="PANTHER" id="PTHR39180:SF2">
    <property type="entry name" value="DUF1641 DOMAIN-CONTAINING PROTEIN"/>
    <property type="match status" value="1"/>
</dbReference>
<dbReference type="EMBL" id="BKZQ01000002">
    <property type="protein sequence ID" value="GER68919.1"/>
    <property type="molecule type" value="Genomic_DNA"/>
</dbReference>
<keyword evidence="2" id="KW-1185">Reference proteome</keyword>
<dbReference type="Proteomes" id="UP000391919">
    <property type="component" value="Unassembled WGS sequence"/>
</dbReference>
<dbReference type="PANTHER" id="PTHR39180">
    <property type="match status" value="1"/>
</dbReference>
<sequence length="150" mass="16680">MAETSTQKTNIEEQLEANKEAAGAQKDLLDQLLIPEVQESLTVLVESLPKMAELVTILNKVYDFAQSVMTDKVLINDFKGGVQGFLDPVAEKAKGLAQTAIEAKDRADESNDTIGLFGLLRLLKDPQAQKLFRFLQAFLQVTEERSKQQQ</sequence>
<organism evidence="1 2">
    <name type="scientific">Weizmannia acidilactici</name>
    <dbReference type="NCBI Taxonomy" id="2607726"/>
    <lineage>
        <taxon>Bacteria</taxon>
        <taxon>Bacillati</taxon>
        <taxon>Bacillota</taxon>
        <taxon>Bacilli</taxon>
        <taxon>Bacillales</taxon>
        <taxon>Bacillaceae</taxon>
        <taxon>Heyndrickxia</taxon>
    </lineage>
</organism>
<reference evidence="1 2" key="1">
    <citation type="submission" date="2019-09" db="EMBL/GenBank/DDBJ databases">
        <title>Draft genome sequence of Bacillus sp. JC-7.</title>
        <authorList>
            <person name="Tanaka N."/>
            <person name="Shiwa Y."/>
            <person name="Fujita N."/>
            <person name="Tanasupawat S."/>
        </authorList>
    </citation>
    <scope>NUCLEOTIDE SEQUENCE [LARGE SCALE GENOMIC DNA]</scope>
    <source>
        <strain evidence="1 2">JC-7</strain>
    </source>
</reference>
<comment type="caution">
    <text evidence="1">The sequence shown here is derived from an EMBL/GenBank/DDBJ whole genome shotgun (WGS) entry which is preliminary data.</text>
</comment>
<evidence type="ECO:0008006" key="3">
    <source>
        <dbReference type="Google" id="ProtNLM"/>
    </source>
</evidence>
<dbReference type="RefSeq" id="WP_151680885.1">
    <property type="nucleotide sequence ID" value="NZ_BKZP01000023.1"/>
</dbReference>